<dbReference type="InterPro" id="IPR011701">
    <property type="entry name" value="MFS"/>
</dbReference>
<feature type="transmembrane region" description="Helical" evidence="5">
    <location>
        <begin position="313"/>
        <end position="331"/>
    </location>
</feature>
<dbReference type="RefSeq" id="WP_272748603.1">
    <property type="nucleotide sequence ID" value="NZ_JAQQKX010000010.1"/>
</dbReference>
<dbReference type="Gene3D" id="1.20.1250.20">
    <property type="entry name" value="MFS general substrate transporter like domains"/>
    <property type="match status" value="2"/>
</dbReference>
<comment type="subcellular location">
    <subcellularLocation>
        <location evidence="1">Membrane</location>
        <topology evidence="1">Multi-pass membrane protein</topology>
    </subcellularLocation>
</comment>
<keyword evidence="4 5" id="KW-0472">Membrane</keyword>
<evidence type="ECO:0000259" key="6">
    <source>
        <dbReference type="PROSITE" id="PS50850"/>
    </source>
</evidence>
<sequence>MTETVPEALSALPDRPAPALPVSGGRRIRLQYSLTLSFFVLMALYSGVLGVLLPNQIAEFDPANKAGNLALLFAVTSVFSTLTTPIAGALSDRTHTRWGRRSPWILAGALIGSLALFGVSLMTSFASVLVLWVMAAVAYNSMQPAMTTIIADRFPEQTRGVVSGFVGAGMTAGLTAGTVVAGYLAGERVMAYGLFALAIAACCITFVVINREPPVPRTAPETFRLGVFLKSFWIDPRQHPDFAWAFAGRFTIYMGYQAIATYLLYILQDYIGLGVARANTAIAELALITFGCLVVSSVASGFLSDRLQRRKPFVFVASLIMGVAMVVPLILPDMSGMQIYAALIGLGYGSFMSIDMALMTQVLPKTEAGDEGKNLGILTTAINIPQILSPVMAAVLLNLSGNNYAVLFVAAIIFVFGSSLCVLPIRSVK</sequence>
<evidence type="ECO:0000256" key="1">
    <source>
        <dbReference type="ARBA" id="ARBA00004141"/>
    </source>
</evidence>
<dbReference type="InterPro" id="IPR001958">
    <property type="entry name" value="Tet-R_TetA/multi-R_MdtG-like"/>
</dbReference>
<reference evidence="7 8" key="1">
    <citation type="submission" date="2023-01" db="EMBL/GenBank/DDBJ databases">
        <title>Novel species of the genus Asticcacaulis isolated from rivers.</title>
        <authorList>
            <person name="Lu H."/>
        </authorList>
    </citation>
    <scope>NUCLEOTIDE SEQUENCE [LARGE SCALE GENOMIC DNA]</scope>
    <source>
        <strain evidence="7 8">BYS171W</strain>
    </source>
</reference>
<dbReference type="PANTHER" id="PTHR23528">
    <property type="match status" value="1"/>
</dbReference>
<gene>
    <name evidence="7" type="ORF">PQU92_12745</name>
</gene>
<feature type="transmembrane region" description="Helical" evidence="5">
    <location>
        <begin position="102"/>
        <end position="119"/>
    </location>
</feature>
<dbReference type="InterPro" id="IPR036259">
    <property type="entry name" value="MFS_trans_sf"/>
</dbReference>
<evidence type="ECO:0000313" key="8">
    <source>
        <dbReference type="Proteomes" id="UP001214854"/>
    </source>
</evidence>
<feature type="transmembrane region" description="Helical" evidence="5">
    <location>
        <begin position="403"/>
        <end position="425"/>
    </location>
</feature>
<name>A0ABT5HVN9_9CAUL</name>
<accession>A0ABT5HVN9</accession>
<dbReference type="SUPFAM" id="SSF103473">
    <property type="entry name" value="MFS general substrate transporter"/>
    <property type="match status" value="1"/>
</dbReference>
<evidence type="ECO:0000256" key="4">
    <source>
        <dbReference type="ARBA" id="ARBA00023136"/>
    </source>
</evidence>
<protein>
    <submittedName>
        <fullName evidence="7">MFS transporter</fullName>
    </submittedName>
</protein>
<feature type="domain" description="Major facilitator superfamily (MFS) profile" evidence="6">
    <location>
        <begin position="31"/>
        <end position="429"/>
    </location>
</feature>
<dbReference type="PROSITE" id="PS50850">
    <property type="entry name" value="MFS"/>
    <property type="match status" value="1"/>
</dbReference>
<dbReference type="PRINTS" id="PR01035">
    <property type="entry name" value="TCRTETA"/>
</dbReference>
<evidence type="ECO:0000256" key="5">
    <source>
        <dbReference type="SAM" id="Phobius"/>
    </source>
</evidence>
<dbReference type="InterPro" id="IPR020846">
    <property type="entry name" value="MFS_dom"/>
</dbReference>
<feature type="transmembrane region" description="Helical" evidence="5">
    <location>
        <begin position="162"/>
        <end position="184"/>
    </location>
</feature>
<feature type="transmembrane region" description="Helical" evidence="5">
    <location>
        <begin position="36"/>
        <end position="57"/>
    </location>
</feature>
<feature type="transmembrane region" description="Helical" evidence="5">
    <location>
        <begin position="242"/>
        <end position="265"/>
    </location>
</feature>
<dbReference type="Pfam" id="PF07690">
    <property type="entry name" value="MFS_1"/>
    <property type="match status" value="1"/>
</dbReference>
<dbReference type="PANTHER" id="PTHR23528:SF1">
    <property type="entry name" value="MAJOR FACILITATOR SUPERFAMILY (MFS) PROFILE DOMAIN-CONTAINING PROTEIN"/>
    <property type="match status" value="1"/>
</dbReference>
<keyword evidence="8" id="KW-1185">Reference proteome</keyword>
<evidence type="ECO:0000256" key="3">
    <source>
        <dbReference type="ARBA" id="ARBA00022989"/>
    </source>
</evidence>
<feature type="transmembrane region" description="Helical" evidence="5">
    <location>
        <begin position="337"/>
        <end position="363"/>
    </location>
</feature>
<feature type="transmembrane region" description="Helical" evidence="5">
    <location>
        <begin position="69"/>
        <end position="90"/>
    </location>
</feature>
<feature type="transmembrane region" description="Helical" evidence="5">
    <location>
        <begin position="190"/>
        <end position="209"/>
    </location>
</feature>
<comment type="caution">
    <text evidence="7">The sequence shown here is derived from an EMBL/GenBank/DDBJ whole genome shotgun (WGS) entry which is preliminary data.</text>
</comment>
<evidence type="ECO:0000256" key="2">
    <source>
        <dbReference type="ARBA" id="ARBA00022692"/>
    </source>
</evidence>
<organism evidence="7 8">
    <name type="scientific">Asticcacaulis aquaticus</name>
    <dbReference type="NCBI Taxonomy" id="2984212"/>
    <lineage>
        <taxon>Bacteria</taxon>
        <taxon>Pseudomonadati</taxon>
        <taxon>Pseudomonadota</taxon>
        <taxon>Alphaproteobacteria</taxon>
        <taxon>Caulobacterales</taxon>
        <taxon>Caulobacteraceae</taxon>
        <taxon>Asticcacaulis</taxon>
    </lineage>
</organism>
<dbReference type="EMBL" id="JAQQKX010000010">
    <property type="protein sequence ID" value="MDC7684151.1"/>
    <property type="molecule type" value="Genomic_DNA"/>
</dbReference>
<evidence type="ECO:0000313" key="7">
    <source>
        <dbReference type="EMBL" id="MDC7684151.1"/>
    </source>
</evidence>
<proteinExistence type="predicted"/>
<dbReference type="Proteomes" id="UP001214854">
    <property type="component" value="Unassembled WGS sequence"/>
</dbReference>
<feature type="transmembrane region" description="Helical" evidence="5">
    <location>
        <begin position="285"/>
        <end position="304"/>
    </location>
</feature>
<keyword evidence="2 5" id="KW-0812">Transmembrane</keyword>
<keyword evidence="3 5" id="KW-1133">Transmembrane helix</keyword>
<feature type="transmembrane region" description="Helical" evidence="5">
    <location>
        <begin position="375"/>
        <end position="397"/>
    </location>
</feature>